<dbReference type="GO" id="GO:0042302">
    <property type="term" value="F:structural constituent of cuticle"/>
    <property type="evidence" value="ECO:0007669"/>
    <property type="project" value="UniProtKB-UniRule"/>
</dbReference>
<dbReference type="Proteomes" id="UP000075886">
    <property type="component" value="Unassembled WGS sequence"/>
</dbReference>
<feature type="compositionally biased region" description="Basic and acidic residues" evidence="3">
    <location>
        <begin position="139"/>
        <end position="156"/>
    </location>
</feature>
<evidence type="ECO:0000313" key="5">
    <source>
        <dbReference type="Proteomes" id="UP000075886"/>
    </source>
</evidence>
<proteinExistence type="predicted"/>
<feature type="compositionally biased region" description="Low complexity" evidence="3">
    <location>
        <begin position="192"/>
        <end position="205"/>
    </location>
</feature>
<reference evidence="5" key="1">
    <citation type="submission" date="2014-01" db="EMBL/GenBank/DDBJ databases">
        <title>The Genome Sequence of Anopheles farauti FAR1 (V2).</title>
        <authorList>
            <consortium name="The Broad Institute Genomics Platform"/>
            <person name="Neafsey D.E."/>
            <person name="Besansky N."/>
            <person name="Howell P."/>
            <person name="Walton C."/>
            <person name="Young S.K."/>
            <person name="Zeng Q."/>
            <person name="Gargeya S."/>
            <person name="Fitzgerald M."/>
            <person name="Haas B."/>
            <person name="Abouelleil A."/>
            <person name="Allen A.W."/>
            <person name="Alvarado L."/>
            <person name="Arachchi H.M."/>
            <person name="Berlin A.M."/>
            <person name="Chapman S.B."/>
            <person name="Gainer-Dewar J."/>
            <person name="Goldberg J."/>
            <person name="Griggs A."/>
            <person name="Gujja S."/>
            <person name="Hansen M."/>
            <person name="Howarth C."/>
            <person name="Imamovic A."/>
            <person name="Ireland A."/>
            <person name="Larimer J."/>
            <person name="McCowan C."/>
            <person name="Murphy C."/>
            <person name="Pearson M."/>
            <person name="Poon T.W."/>
            <person name="Priest M."/>
            <person name="Roberts A."/>
            <person name="Saif S."/>
            <person name="Shea T."/>
            <person name="Sisk P."/>
            <person name="Sykes S."/>
            <person name="Wortman J."/>
            <person name="Nusbaum C."/>
            <person name="Birren B."/>
        </authorList>
    </citation>
    <scope>NUCLEOTIDE SEQUENCE [LARGE SCALE GENOMIC DNA]</scope>
    <source>
        <strain evidence="5">FAR1</strain>
    </source>
</reference>
<keyword evidence="5" id="KW-1185">Reference proteome</keyword>
<feature type="region of interest" description="Disordered" evidence="3">
    <location>
        <begin position="191"/>
        <end position="254"/>
    </location>
</feature>
<dbReference type="PANTHER" id="PTHR12236:SF76">
    <property type="entry name" value="ADULT-SPECIFIC CUTICULAR PROTEIN ACP-20-LIKE PROTEIN"/>
    <property type="match status" value="1"/>
</dbReference>
<feature type="region of interest" description="Disordered" evidence="3">
    <location>
        <begin position="129"/>
        <end position="156"/>
    </location>
</feature>
<protein>
    <recommendedName>
        <fullName evidence="6">Pupal cuticle protein</fullName>
    </recommendedName>
</protein>
<dbReference type="GO" id="GO:0005615">
    <property type="term" value="C:extracellular space"/>
    <property type="evidence" value="ECO:0007669"/>
    <property type="project" value="TreeGrafter"/>
</dbReference>
<dbReference type="STRING" id="69004.A0A182QQY9"/>
<name>A0A182QQY9_9DIPT</name>
<reference evidence="4" key="2">
    <citation type="submission" date="2020-05" db="UniProtKB">
        <authorList>
            <consortium name="EnsemblMetazoa"/>
        </authorList>
    </citation>
    <scope>IDENTIFICATION</scope>
    <source>
        <strain evidence="4">FAR1</strain>
    </source>
</reference>
<dbReference type="AlphaFoldDB" id="A0A182QQY9"/>
<accession>A0A182QQY9</accession>
<evidence type="ECO:0008006" key="6">
    <source>
        <dbReference type="Google" id="ProtNLM"/>
    </source>
</evidence>
<evidence type="ECO:0000256" key="1">
    <source>
        <dbReference type="ARBA" id="ARBA00022460"/>
    </source>
</evidence>
<dbReference type="Pfam" id="PF00379">
    <property type="entry name" value="Chitin_bind_4"/>
    <property type="match status" value="1"/>
</dbReference>
<dbReference type="InterPro" id="IPR051217">
    <property type="entry name" value="Insect_Cuticle_Struc_Prot"/>
</dbReference>
<dbReference type="EnsemblMetazoa" id="AFAF015114-RA">
    <property type="protein sequence ID" value="AFAF015114-PA"/>
    <property type="gene ID" value="AFAF015114"/>
</dbReference>
<feature type="compositionally biased region" description="Basic residues" evidence="3">
    <location>
        <begin position="36"/>
        <end position="47"/>
    </location>
</feature>
<dbReference type="PROSITE" id="PS51155">
    <property type="entry name" value="CHIT_BIND_RR_2"/>
    <property type="match status" value="1"/>
</dbReference>
<feature type="compositionally biased region" description="Basic and acidic residues" evidence="3">
    <location>
        <begin position="26"/>
        <end position="35"/>
    </location>
</feature>
<dbReference type="EMBL" id="AXCN02000449">
    <property type="status" value="NOT_ANNOTATED_CDS"/>
    <property type="molecule type" value="Genomic_DNA"/>
</dbReference>
<dbReference type="InterPro" id="IPR000618">
    <property type="entry name" value="Insect_cuticle"/>
</dbReference>
<dbReference type="PANTHER" id="PTHR12236">
    <property type="entry name" value="STRUCTURAL CONTITUENT OF CUTICLE"/>
    <property type="match status" value="1"/>
</dbReference>
<sequence>MFGTREWHSRAALSIEVRANSQQRSLEAKVGERDRKKNKQSSRKNKSQHTMAFLFKTVACLALLSVAACEYGGEEEHHGVGYSYAKFSGPVSGPAHEIHVEDKHGHGHQIDYVAKPDYVFEYGVEDPKSKVSQSRKEHRHEDELHGEYSLHQPDGKLRTVKYSSNKHTGFHAEVLIDGKPLHEEELAKLAHEAATQSAHGAQLQHHQQHQYHHHQHQDEHQAYGGAEQQTYGGESSYGAGGEGGEEATHDEYYH</sequence>
<organism evidence="4 5">
    <name type="scientific">Anopheles farauti</name>
    <dbReference type="NCBI Taxonomy" id="69004"/>
    <lineage>
        <taxon>Eukaryota</taxon>
        <taxon>Metazoa</taxon>
        <taxon>Ecdysozoa</taxon>
        <taxon>Arthropoda</taxon>
        <taxon>Hexapoda</taxon>
        <taxon>Insecta</taxon>
        <taxon>Pterygota</taxon>
        <taxon>Neoptera</taxon>
        <taxon>Endopterygota</taxon>
        <taxon>Diptera</taxon>
        <taxon>Nematocera</taxon>
        <taxon>Culicoidea</taxon>
        <taxon>Culicidae</taxon>
        <taxon>Anophelinae</taxon>
        <taxon>Anopheles</taxon>
    </lineage>
</organism>
<evidence type="ECO:0000256" key="3">
    <source>
        <dbReference type="SAM" id="MobiDB-lite"/>
    </source>
</evidence>
<feature type="region of interest" description="Disordered" evidence="3">
    <location>
        <begin position="23"/>
        <end position="47"/>
    </location>
</feature>
<feature type="compositionally biased region" description="Basic residues" evidence="3">
    <location>
        <begin position="206"/>
        <end position="215"/>
    </location>
</feature>
<evidence type="ECO:0000313" key="4">
    <source>
        <dbReference type="EnsemblMetazoa" id="AFAF015114-PA"/>
    </source>
</evidence>
<dbReference type="VEuPathDB" id="VectorBase:AFAF015114"/>
<dbReference type="GO" id="GO:0031012">
    <property type="term" value="C:extracellular matrix"/>
    <property type="evidence" value="ECO:0007669"/>
    <property type="project" value="TreeGrafter"/>
</dbReference>
<evidence type="ECO:0000256" key="2">
    <source>
        <dbReference type="PROSITE-ProRule" id="PRU00497"/>
    </source>
</evidence>
<keyword evidence="1 2" id="KW-0193">Cuticle</keyword>